<organism evidence="1">
    <name type="scientific">Myoviridae sp. ctNQV2</name>
    <dbReference type="NCBI Taxonomy" id="2827683"/>
    <lineage>
        <taxon>Viruses</taxon>
        <taxon>Duplodnaviria</taxon>
        <taxon>Heunggongvirae</taxon>
        <taxon>Uroviricota</taxon>
        <taxon>Caudoviricetes</taxon>
    </lineage>
</organism>
<name>A0A8S5RYW4_9CAUD</name>
<dbReference type="EMBL" id="BK032510">
    <property type="protein sequence ID" value="DAF43751.1"/>
    <property type="molecule type" value="Genomic_DNA"/>
</dbReference>
<sequence length="95" mass="11381">MSLYDFDKYNKNHIGEDYIFVWNDKKGKNYSFEAYFMKWNGYSHEVLADGYGEDERDALYNLLEDIESRVKELSKINLMIQEVFENCDKKSLLVD</sequence>
<proteinExistence type="predicted"/>
<protein>
    <submittedName>
        <fullName evidence="1">Uncharacterized protein</fullName>
    </submittedName>
</protein>
<reference evidence="1" key="1">
    <citation type="journal article" date="2021" name="Proc. Natl. Acad. Sci. U.S.A.">
        <title>A Catalog of Tens of Thousands of Viruses from Human Metagenomes Reveals Hidden Associations with Chronic Diseases.</title>
        <authorList>
            <person name="Tisza M.J."/>
            <person name="Buck C.B."/>
        </authorList>
    </citation>
    <scope>NUCLEOTIDE SEQUENCE</scope>
    <source>
        <strain evidence="1">CtNQV2</strain>
    </source>
</reference>
<accession>A0A8S5RYW4</accession>
<evidence type="ECO:0000313" key="1">
    <source>
        <dbReference type="EMBL" id="DAF43751.1"/>
    </source>
</evidence>